<name>A0A183J8C2_9BILA</name>
<organism evidence="3">
    <name type="scientific">Soboliphyme baturini</name>
    <dbReference type="NCBI Taxonomy" id="241478"/>
    <lineage>
        <taxon>Eukaryota</taxon>
        <taxon>Metazoa</taxon>
        <taxon>Ecdysozoa</taxon>
        <taxon>Nematoda</taxon>
        <taxon>Enoplea</taxon>
        <taxon>Dorylaimia</taxon>
        <taxon>Dioctophymatida</taxon>
        <taxon>Dioctophymatoidea</taxon>
        <taxon>Soboliphymatidae</taxon>
        <taxon>Soboliphyme</taxon>
    </lineage>
</organism>
<dbReference type="PANTHER" id="PTHR12195">
    <property type="entry name" value="CYTOPLASMIC FMR1-INTERACTING PROTEIN-RELATED"/>
    <property type="match status" value="1"/>
</dbReference>
<protein>
    <submittedName>
        <fullName evidence="3">AH domain-containing protein</fullName>
    </submittedName>
</protein>
<proteinExistence type="predicted"/>
<dbReference type="WBParaSite" id="SBAD_0001252501-mRNA-1">
    <property type="protein sequence ID" value="SBAD_0001252501-mRNA-1"/>
    <property type="gene ID" value="SBAD_0001252501"/>
</dbReference>
<dbReference type="EMBL" id="UZAM01017023">
    <property type="protein sequence ID" value="VDP45635.1"/>
    <property type="molecule type" value="Genomic_DNA"/>
</dbReference>
<dbReference type="GO" id="GO:0030833">
    <property type="term" value="P:regulation of actin filament polymerization"/>
    <property type="evidence" value="ECO:0007669"/>
    <property type="project" value="InterPro"/>
</dbReference>
<sequence>MYFQNKAVKRFCEEVKRLCHVEKRRDFVSEAYLLALGKMINMFSVLDELKNMKASIKNDYSTYRRATQFLQVMSDSHTLQESQNLSMFLATQNKIKESLRTQLQQIDNFEELIADVVNISAYCFENRMYVTPSEKHMLLKVGHSI</sequence>
<reference evidence="3" key="1">
    <citation type="submission" date="2016-06" db="UniProtKB">
        <authorList>
            <consortium name="WormBaseParasite"/>
        </authorList>
    </citation>
    <scope>IDENTIFICATION</scope>
</reference>
<accession>A0A183J8C2</accession>
<evidence type="ECO:0000313" key="1">
    <source>
        <dbReference type="EMBL" id="VDP45635.1"/>
    </source>
</evidence>
<dbReference type="GO" id="GO:0031267">
    <property type="term" value="F:small GTPase binding"/>
    <property type="evidence" value="ECO:0007669"/>
    <property type="project" value="InterPro"/>
</dbReference>
<reference evidence="1 2" key="2">
    <citation type="submission" date="2018-11" db="EMBL/GenBank/DDBJ databases">
        <authorList>
            <consortium name="Pathogen Informatics"/>
        </authorList>
    </citation>
    <scope>NUCLEOTIDE SEQUENCE [LARGE SCALE GENOMIC DNA]</scope>
</reference>
<evidence type="ECO:0000313" key="2">
    <source>
        <dbReference type="Proteomes" id="UP000270296"/>
    </source>
</evidence>
<evidence type="ECO:0000313" key="3">
    <source>
        <dbReference type="WBParaSite" id="SBAD_0001252501-mRNA-1"/>
    </source>
</evidence>
<gene>
    <name evidence="1" type="ORF">SBAD_LOCUS12120</name>
</gene>
<dbReference type="PRINTS" id="PR01698">
    <property type="entry name" value="CYTOFMRPINTP"/>
</dbReference>
<keyword evidence="2" id="KW-1185">Reference proteome</keyword>
<dbReference type="InterPro" id="IPR008081">
    <property type="entry name" value="Cytoplasmic_FMR1-int"/>
</dbReference>
<dbReference type="Proteomes" id="UP000270296">
    <property type="component" value="Unassembled WGS sequence"/>
</dbReference>
<dbReference type="OrthoDB" id="10265867at2759"/>
<dbReference type="AlphaFoldDB" id="A0A183J8C2"/>